<feature type="compositionally biased region" description="Basic and acidic residues" evidence="1">
    <location>
        <begin position="92"/>
        <end position="103"/>
    </location>
</feature>
<proteinExistence type="predicted"/>
<dbReference type="Proteomes" id="UP000507470">
    <property type="component" value="Unassembled WGS sequence"/>
</dbReference>
<gene>
    <name evidence="3" type="ORF">MCOR_35569</name>
</gene>
<name>A0A6J8D0X0_MYTCO</name>
<accession>A0A6J8D0X0</accession>
<evidence type="ECO:0000313" key="3">
    <source>
        <dbReference type="EMBL" id="CAC5401489.1"/>
    </source>
</evidence>
<feature type="region of interest" description="Disordered" evidence="1">
    <location>
        <begin position="38"/>
        <end position="108"/>
    </location>
</feature>
<keyword evidence="4" id="KW-1185">Reference proteome</keyword>
<keyword evidence="2" id="KW-0472">Membrane</keyword>
<dbReference type="EMBL" id="CACVKT020006431">
    <property type="protein sequence ID" value="CAC5401489.1"/>
    <property type="molecule type" value="Genomic_DNA"/>
</dbReference>
<evidence type="ECO:0000256" key="1">
    <source>
        <dbReference type="SAM" id="MobiDB-lite"/>
    </source>
</evidence>
<feature type="compositionally biased region" description="Basic and acidic residues" evidence="1">
    <location>
        <begin position="1"/>
        <end position="22"/>
    </location>
</feature>
<keyword evidence="2" id="KW-0812">Transmembrane</keyword>
<reference evidence="3 4" key="1">
    <citation type="submission" date="2020-06" db="EMBL/GenBank/DDBJ databases">
        <authorList>
            <person name="Li R."/>
            <person name="Bekaert M."/>
        </authorList>
    </citation>
    <scope>NUCLEOTIDE SEQUENCE [LARGE SCALE GENOMIC DNA]</scope>
    <source>
        <strain evidence="4">wild</strain>
    </source>
</reference>
<evidence type="ECO:0000313" key="4">
    <source>
        <dbReference type="Proteomes" id="UP000507470"/>
    </source>
</evidence>
<dbReference type="AlphaFoldDB" id="A0A6J8D0X0"/>
<evidence type="ECO:0000256" key="2">
    <source>
        <dbReference type="SAM" id="Phobius"/>
    </source>
</evidence>
<feature type="region of interest" description="Disordered" evidence="1">
    <location>
        <begin position="1"/>
        <end position="24"/>
    </location>
</feature>
<protein>
    <submittedName>
        <fullName evidence="3">Uncharacterized protein</fullName>
    </submittedName>
</protein>
<feature type="transmembrane region" description="Helical" evidence="2">
    <location>
        <begin position="123"/>
        <end position="149"/>
    </location>
</feature>
<keyword evidence="2" id="KW-1133">Transmembrane helix</keyword>
<sequence length="176" mass="19592">METKNESVKNKSYKKEDEETKNGNDIIGACSEYAVNQPLLTDSGRLPQSDENNIKDNENPGNSFQETLNFYKSKQSQSNATPQKGGFSQSNDKTKKSTPEGRVRSITTQTNDNIKNPRCNIKYLAGGIMLVILIALLITVILCFTTNVGHSNYDLSLSFSRYVLCSVLCTIVFKSF</sequence>
<feature type="compositionally biased region" description="Polar residues" evidence="1">
    <location>
        <begin position="59"/>
        <end position="91"/>
    </location>
</feature>
<organism evidence="3 4">
    <name type="scientific">Mytilus coruscus</name>
    <name type="common">Sea mussel</name>
    <dbReference type="NCBI Taxonomy" id="42192"/>
    <lineage>
        <taxon>Eukaryota</taxon>
        <taxon>Metazoa</taxon>
        <taxon>Spiralia</taxon>
        <taxon>Lophotrochozoa</taxon>
        <taxon>Mollusca</taxon>
        <taxon>Bivalvia</taxon>
        <taxon>Autobranchia</taxon>
        <taxon>Pteriomorphia</taxon>
        <taxon>Mytilida</taxon>
        <taxon>Mytiloidea</taxon>
        <taxon>Mytilidae</taxon>
        <taxon>Mytilinae</taxon>
        <taxon>Mytilus</taxon>
    </lineage>
</organism>